<gene>
    <name evidence="2" type="ORF">EV383_1109</name>
</gene>
<reference evidence="2 3" key="1">
    <citation type="submission" date="2019-02" db="EMBL/GenBank/DDBJ databases">
        <title>Sequencing the genomes of 1000 actinobacteria strains.</title>
        <authorList>
            <person name="Klenk H.-P."/>
        </authorList>
    </citation>
    <scope>NUCLEOTIDE SEQUENCE [LARGE SCALE GENOMIC DNA]</scope>
    <source>
        <strain evidence="2 3">DSM 45779</strain>
    </source>
</reference>
<comment type="caution">
    <text evidence="2">The sequence shown here is derived from an EMBL/GenBank/DDBJ whole genome shotgun (WGS) entry which is preliminary data.</text>
</comment>
<dbReference type="PANTHER" id="PTHR21432">
    <property type="entry name" value="ACETYL-COA HYDROLASE-RELATED"/>
    <property type="match status" value="1"/>
</dbReference>
<dbReference type="InterPro" id="IPR038460">
    <property type="entry name" value="AcetylCoA_hyd_C_sf"/>
</dbReference>
<proteinExistence type="predicted"/>
<dbReference type="InterPro" id="IPR026888">
    <property type="entry name" value="AcetylCoA_hyd_C"/>
</dbReference>
<dbReference type="Gene3D" id="3.40.1080.20">
    <property type="entry name" value="Acetyl-CoA hydrolase/transferase C-terminal domain"/>
    <property type="match status" value="1"/>
</dbReference>
<dbReference type="Proteomes" id="UP000291591">
    <property type="component" value="Unassembled WGS sequence"/>
</dbReference>
<dbReference type="InterPro" id="IPR037171">
    <property type="entry name" value="NagB/RpiA_transferase-like"/>
</dbReference>
<dbReference type="EMBL" id="SHKL01000001">
    <property type="protein sequence ID" value="RZT84271.1"/>
    <property type="molecule type" value="Genomic_DNA"/>
</dbReference>
<dbReference type="GO" id="GO:0006083">
    <property type="term" value="P:acetate metabolic process"/>
    <property type="evidence" value="ECO:0007669"/>
    <property type="project" value="InterPro"/>
</dbReference>
<sequence>MDANGNPGPMTQEPLDRAAATARLRELVPDGADLIVPIGQGEPTTVMDLLEEIAPQCNGVRVHRMDPFVERRYIRGEFGDRLRHVDYYLGPGSRQAYRDGQCDLVPNHFSEMPLLLRDATKRTLVLAAAAGPDEFGRFSLGMNADYVASMIGEVPFLLEVSSAMPFTTGENLVPGDQVAGWIRTDAPLPQVRRRPPNDLDRAIAAHVADLVPDGACLQVGVGGTPDAMMTALEDHRDLGVHTECLSTGLMHLIRKGVVTGARKLTHPGKHVTTFCLGDAELAGWLDHNPDVLMLPVDRTNDPRVVAQEPNFVSINATTEVDLMGQAASETIAGRYWSSSGGQADFARGAMYSPGGRAFLVLHSATRSGRSRIRVALTEGSVVTTLKNTVDHVVTEYGVASLRGRSIAERARELIAIAHPDHREDLRRDARTAGMLP</sequence>
<dbReference type="Gene3D" id="3.40.1080.10">
    <property type="entry name" value="Glutaconate Coenzyme A-transferase"/>
    <property type="match status" value="1"/>
</dbReference>
<dbReference type="Gene3D" id="3.30.750.70">
    <property type="entry name" value="4-hydroxybutyrate coenzyme like domains"/>
    <property type="match status" value="1"/>
</dbReference>
<name>A0A4Q7UTZ1_PSEST</name>
<dbReference type="InterPro" id="IPR046433">
    <property type="entry name" value="ActCoA_hydro"/>
</dbReference>
<evidence type="ECO:0000313" key="2">
    <source>
        <dbReference type="EMBL" id="RZT84271.1"/>
    </source>
</evidence>
<dbReference type="AlphaFoldDB" id="A0A4Q7UTZ1"/>
<accession>A0A4Q7UTZ1</accession>
<dbReference type="SUPFAM" id="SSF100950">
    <property type="entry name" value="NagB/RpiA/CoA transferase-like"/>
    <property type="match status" value="2"/>
</dbReference>
<evidence type="ECO:0000313" key="3">
    <source>
        <dbReference type="Proteomes" id="UP000291591"/>
    </source>
</evidence>
<keyword evidence="3" id="KW-1185">Reference proteome</keyword>
<feature type="domain" description="Acetyl-CoA hydrolase/transferase C-terminal" evidence="1">
    <location>
        <begin position="277"/>
        <end position="429"/>
    </location>
</feature>
<protein>
    <submittedName>
        <fullName evidence="2">Acyl-CoA hydrolase</fullName>
    </submittedName>
</protein>
<evidence type="ECO:0000259" key="1">
    <source>
        <dbReference type="Pfam" id="PF13336"/>
    </source>
</evidence>
<dbReference type="Pfam" id="PF13336">
    <property type="entry name" value="AcetylCoA_hyd_C"/>
    <property type="match status" value="1"/>
</dbReference>
<keyword evidence="2" id="KW-0378">Hydrolase</keyword>
<dbReference type="GO" id="GO:0016787">
    <property type="term" value="F:hydrolase activity"/>
    <property type="evidence" value="ECO:0007669"/>
    <property type="project" value="UniProtKB-KW"/>
</dbReference>
<organism evidence="2 3">
    <name type="scientific">Pseudonocardia sediminis</name>
    <dbReference type="NCBI Taxonomy" id="1397368"/>
    <lineage>
        <taxon>Bacteria</taxon>
        <taxon>Bacillati</taxon>
        <taxon>Actinomycetota</taxon>
        <taxon>Actinomycetes</taxon>
        <taxon>Pseudonocardiales</taxon>
        <taxon>Pseudonocardiaceae</taxon>
        <taxon>Pseudonocardia</taxon>
    </lineage>
</organism>
<dbReference type="GO" id="GO:0008775">
    <property type="term" value="F:acetate CoA-transferase activity"/>
    <property type="evidence" value="ECO:0007669"/>
    <property type="project" value="InterPro"/>
</dbReference>
<dbReference type="PANTHER" id="PTHR21432:SF20">
    <property type="entry name" value="ACETYL-COA HYDROLASE"/>
    <property type="match status" value="1"/>
</dbReference>